<comment type="caution">
    <text evidence="4">The sequence shown here is derived from an EMBL/GenBank/DDBJ whole genome shotgun (WGS) entry which is preliminary data.</text>
</comment>
<dbReference type="Gene3D" id="3.40.525.10">
    <property type="entry name" value="CRAL-TRIO lipid binding domain"/>
    <property type="match status" value="1"/>
</dbReference>
<dbReference type="InterPro" id="IPR002589">
    <property type="entry name" value="Macro_dom"/>
</dbReference>
<accession>A0A1V9ZD55</accession>
<dbReference type="Pfam" id="PF13716">
    <property type="entry name" value="CRAL_TRIO_2"/>
    <property type="match status" value="1"/>
</dbReference>
<dbReference type="CDD" id="cd00170">
    <property type="entry name" value="SEC14"/>
    <property type="match status" value="1"/>
</dbReference>
<dbReference type="PROSITE" id="PS51154">
    <property type="entry name" value="MACRO"/>
    <property type="match status" value="1"/>
</dbReference>
<dbReference type="SMART" id="SM00506">
    <property type="entry name" value="A1pp"/>
    <property type="match status" value="1"/>
</dbReference>
<dbReference type="SUPFAM" id="SSF52087">
    <property type="entry name" value="CRAL/TRIO domain"/>
    <property type="match status" value="1"/>
</dbReference>
<dbReference type="Pfam" id="PF01661">
    <property type="entry name" value="Macro"/>
    <property type="match status" value="1"/>
</dbReference>
<dbReference type="STRING" id="74557.A0A1V9ZD55"/>
<dbReference type="Gene3D" id="3.40.220.10">
    <property type="entry name" value="Leucine Aminopeptidase, subunit E, domain 1"/>
    <property type="match status" value="1"/>
</dbReference>
<organism evidence="4 5">
    <name type="scientific">Thraustotheca clavata</name>
    <dbReference type="NCBI Taxonomy" id="74557"/>
    <lineage>
        <taxon>Eukaryota</taxon>
        <taxon>Sar</taxon>
        <taxon>Stramenopiles</taxon>
        <taxon>Oomycota</taxon>
        <taxon>Saprolegniomycetes</taxon>
        <taxon>Saprolegniales</taxon>
        <taxon>Achlyaceae</taxon>
        <taxon>Thraustotheca</taxon>
    </lineage>
</organism>
<dbReference type="InterPro" id="IPR035793">
    <property type="entry name" value="Macro_GDAP2"/>
</dbReference>
<dbReference type="CDD" id="cd02905">
    <property type="entry name" value="Macro_GDAP2-like"/>
    <property type="match status" value="1"/>
</dbReference>
<dbReference type="PROSITE" id="PS50191">
    <property type="entry name" value="CRAL_TRIO"/>
    <property type="match status" value="1"/>
</dbReference>
<dbReference type="SMART" id="SM00516">
    <property type="entry name" value="SEC14"/>
    <property type="match status" value="1"/>
</dbReference>
<evidence type="ECO:0000259" key="2">
    <source>
        <dbReference type="PROSITE" id="PS50191"/>
    </source>
</evidence>
<protein>
    <recommendedName>
        <fullName evidence="6">Macro domain-containing protein</fullName>
    </recommendedName>
</protein>
<keyword evidence="5" id="KW-1185">Reference proteome</keyword>
<dbReference type="InterPro" id="IPR001251">
    <property type="entry name" value="CRAL-TRIO_dom"/>
</dbReference>
<feature type="domain" description="Macro" evidence="3">
    <location>
        <begin position="23"/>
        <end position="204"/>
    </location>
</feature>
<evidence type="ECO:0000313" key="5">
    <source>
        <dbReference type="Proteomes" id="UP000243217"/>
    </source>
</evidence>
<dbReference type="EMBL" id="JNBS01002015">
    <property type="protein sequence ID" value="OQR95877.1"/>
    <property type="molecule type" value="Genomic_DNA"/>
</dbReference>
<gene>
    <name evidence="4" type="ORF">THRCLA_07497</name>
</gene>
<evidence type="ECO:0000313" key="4">
    <source>
        <dbReference type="EMBL" id="OQR95877.1"/>
    </source>
</evidence>
<sequence>MSATFHRWGDANVCVQPAMALTDAPFHWNPELNAKIVVVRDDLWTLEVDAIVNPTNESLTDASGICGRILEAAGEQIYIECSASDSCRTGDAVVTRGCQLPAKKIIHTVGPRYNPKYKIAAESALHGCYHNSMRVAIEEKIQSIAFPCLYSKKKNYPREDATHVALRAVRRMLDHYSQHFECIIFCIDDDQDMLLYMRLLPFYFPRSEEELIASRLAFKSNPEWKLGDAFGEPVIEERKIRINSSIWSDNQTFEESSDIHTLMANSYVTKEFCTMTTNPDEDRAEMLKKIRTKYSAKPQAETYQSCVEKAKNENFDDITSLQLIYRAGFDHAGIPIVMVVGRHLPVKHIDLDRILLYVIHVMDSLADRQYSVVYLHGGVDEDNQPNTTWLKRLFKTFSSKYRENLKTFYVVEATVWLKVLLWVGKSLGSRSFGAKIAYLDTISDLDRVAPSLKFPDNSSTYKSIISSNQDEED</sequence>
<dbReference type="InterPro" id="IPR036865">
    <property type="entry name" value="CRAL-TRIO_dom_sf"/>
</dbReference>
<name>A0A1V9ZD55_9STRA</name>
<proteinExistence type="inferred from homology"/>
<dbReference type="PANTHER" id="PTHR11106">
    <property type="entry name" value="GANGLIOSIDE INDUCED DIFFERENTIATION ASSOCIATED PROTEIN 2-RELATED"/>
    <property type="match status" value="1"/>
</dbReference>
<reference evidence="4 5" key="1">
    <citation type="journal article" date="2014" name="Genome Biol. Evol.">
        <title>The secreted proteins of Achlya hypogyna and Thraustotheca clavata identify the ancestral oomycete secretome and reveal gene acquisitions by horizontal gene transfer.</title>
        <authorList>
            <person name="Misner I."/>
            <person name="Blouin N."/>
            <person name="Leonard G."/>
            <person name="Richards T.A."/>
            <person name="Lane C.E."/>
        </authorList>
    </citation>
    <scope>NUCLEOTIDE SEQUENCE [LARGE SCALE GENOMIC DNA]</scope>
    <source>
        <strain evidence="4 5">ATCC 34112</strain>
    </source>
</reference>
<dbReference type="AlphaFoldDB" id="A0A1V9ZD55"/>
<dbReference type="OrthoDB" id="365077at2759"/>
<feature type="domain" description="CRAL-TRIO" evidence="2">
    <location>
        <begin position="311"/>
        <end position="456"/>
    </location>
</feature>
<dbReference type="Proteomes" id="UP000243217">
    <property type="component" value="Unassembled WGS sequence"/>
</dbReference>
<dbReference type="InterPro" id="IPR043472">
    <property type="entry name" value="Macro_dom-like"/>
</dbReference>
<evidence type="ECO:0000259" key="3">
    <source>
        <dbReference type="PROSITE" id="PS51154"/>
    </source>
</evidence>
<evidence type="ECO:0008006" key="6">
    <source>
        <dbReference type="Google" id="ProtNLM"/>
    </source>
</evidence>
<evidence type="ECO:0000256" key="1">
    <source>
        <dbReference type="ARBA" id="ARBA00008355"/>
    </source>
</evidence>
<comment type="similarity">
    <text evidence="1">Belongs to the GDAP2 family.</text>
</comment>
<dbReference type="SUPFAM" id="SSF52949">
    <property type="entry name" value="Macro domain-like"/>
    <property type="match status" value="1"/>
</dbReference>
<dbReference type="PANTHER" id="PTHR11106:SF72">
    <property type="entry name" value="GANGLIOSIDE-INDUCED DIFFERENTIATION-ASSOCIATED PROTEIN 2"/>
    <property type="match status" value="1"/>
</dbReference>